<sequence length="283" mass="32173">VNQFINNNGAFVDSWRLTKGTIELYCDIQSSVLKNLIDLSKDVIKYHDDLVKSRKRVKVQDVVDAVNLMQTTTTCLQKAKETYQQRCAELLAMKNETQSKEVLKMKSKVAKAHEEYKSYVEKYAHVRDNFEEKMLKSTKSFQAHDTAHLQQMKTFFSQFGRSLDDAQGSIAQVTGDYRNSLQQIDIENIMVRFVEEKGTGTDKPEPIKWTESDELLDDISHLTSSQPSSSNSSAIVTNSAANQHQNVTNFIDLDSPSWTPTASTLEINVSFIFGNFEIYQGLF</sequence>
<name>A0AC34FRL5_9BILA</name>
<dbReference type="WBParaSite" id="ES5_v2.g19823.t1">
    <property type="protein sequence ID" value="ES5_v2.g19823.t1"/>
    <property type="gene ID" value="ES5_v2.g19823"/>
</dbReference>
<organism evidence="1 2">
    <name type="scientific">Panagrolaimus sp. ES5</name>
    <dbReference type="NCBI Taxonomy" id="591445"/>
    <lineage>
        <taxon>Eukaryota</taxon>
        <taxon>Metazoa</taxon>
        <taxon>Ecdysozoa</taxon>
        <taxon>Nematoda</taxon>
        <taxon>Chromadorea</taxon>
        <taxon>Rhabditida</taxon>
        <taxon>Tylenchina</taxon>
        <taxon>Panagrolaimomorpha</taxon>
        <taxon>Panagrolaimoidea</taxon>
        <taxon>Panagrolaimidae</taxon>
        <taxon>Panagrolaimus</taxon>
    </lineage>
</organism>
<reference evidence="2" key="1">
    <citation type="submission" date="2022-11" db="UniProtKB">
        <authorList>
            <consortium name="WormBaseParasite"/>
        </authorList>
    </citation>
    <scope>IDENTIFICATION</scope>
</reference>
<dbReference type="Proteomes" id="UP000887579">
    <property type="component" value="Unplaced"/>
</dbReference>
<evidence type="ECO:0000313" key="2">
    <source>
        <dbReference type="WBParaSite" id="ES5_v2.g19823.t1"/>
    </source>
</evidence>
<evidence type="ECO:0000313" key="1">
    <source>
        <dbReference type="Proteomes" id="UP000887579"/>
    </source>
</evidence>
<accession>A0AC34FRL5</accession>
<protein>
    <submittedName>
        <fullName evidence="2">F-BAR domain-containing protein</fullName>
    </submittedName>
</protein>
<proteinExistence type="predicted"/>